<gene>
    <name evidence="1" type="ORF">CJD35_11635</name>
    <name evidence="2" type="ORF">MBESOW_P3777</name>
</gene>
<dbReference type="RefSeq" id="WP_017181334.1">
    <property type="nucleotide sequence ID" value="NZ_BBQY01000039.1"/>
</dbReference>
<proteinExistence type="predicted"/>
<evidence type="ECO:0000313" key="1">
    <source>
        <dbReference type="EMBL" id="ASY45019.1"/>
    </source>
</evidence>
<evidence type="ECO:0000313" key="2">
    <source>
        <dbReference type="EMBL" id="GBH32546.1"/>
    </source>
</evidence>
<sequence length="70" mass="7619">MAVTDYHSLAAQARSDADAATLSNVRDRCLRAEAAWLAMAKRQDLTDTARARREAAAADARAERLSDEAE</sequence>
<evidence type="ECO:0000313" key="4">
    <source>
        <dbReference type="Proteomes" id="UP000290975"/>
    </source>
</evidence>
<keyword evidence="4" id="KW-1185">Reference proteome</keyword>
<reference evidence="1 3" key="2">
    <citation type="submission" date="2017-08" db="EMBL/GenBank/DDBJ databases">
        <title>Whole Genome Sequence of Sphingobium hydrophobicum C1: Insights into Adaption to the Electronic-waste Contaminated Sediment.</title>
        <authorList>
            <person name="Song D."/>
            <person name="Chen X."/>
            <person name="Xu M."/>
        </authorList>
    </citation>
    <scope>NUCLEOTIDE SEQUENCE [LARGE SCALE GENOMIC DNA]</scope>
    <source>
        <strain evidence="1 3">C1</strain>
    </source>
</reference>
<dbReference type="Proteomes" id="UP000217141">
    <property type="component" value="Chromosome I"/>
</dbReference>
<dbReference type="EMBL" id="BBQY01000039">
    <property type="protein sequence ID" value="GBH32546.1"/>
    <property type="molecule type" value="Genomic_DNA"/>
</dbReference>
<accession>A0A249MV46</accession>
<dbReference type="Proteomes" id="UP000290975">
    <property type="component" value="Unassembled WGS sequence"/>
</dbReference>
<accession>A0A401J7A6</accession>
<protein>
    <submittedName>
        <fullName evidence="1">Uncharacterized protein</fullName>
    </submittedName>
</protein>
<name>A0A249MV46_SPHXE</name>
<dbReference type="EMBL" id="CP022745">
    <property type="protein sequence ID" value="ASY45019.1"/>
    <property type="molecule type" value="Genomic_DNA"/>
</dbReference>
<reference evidence="2 4" key="1">
    <citation type="submission" date="2014-12" db="EMBL/GenBank/DDBJ databases">
        <title>Whole genome sequencing of Sphingobium xenophagum OW59.</title>
        <authorList>
            <person name="Ohta Y."/>
            <person name="Nishi S."/>
            <person name="Hatada Y."/>
        </authorList>
    </citation>
    <scope>NUCLEOTIDE SEQUENCE [LARGE SCALE GENOMIC DNA]</scope>
    <source>
        <strain evidence="2 4">OW59</strain>
    </source>
</reference>
<dbReference type="AlphaFoldDB" id="A0A249MV46"/>
<evidence type="ECO:0000313" key="3">
    <source>
        <dbReference type="Proteomes" id="UP000217141"/>
    </source>
</evidence>
<dbReference type="KEGG" id="shyd:CJD35_11635"/>
<organism evidence="1 3">
    <name type="scientific">Sphingobium xenophagum</name>
    <dbReference type="NCBI Taxonomy" id="121428"/>
    <lineage>
        <taxon>Bacteria</taxon>
        <taxon>Pseudomonadati</taxon>
        <taxon>Pseudomonadota</taxon>
        <taxon>Alphaproteobacteria</taxon>
        <taxon>Sphingomonadales</taxon>
        <taxon>Sphingomonadaceae</taxon>
        <taxon>Sphingobium</taxon>
    </lineage>
</organism>
<dbReference type="STRING" id="1192759.GCA_000277525_00467"/>